<dbReference type="Gene3D" id="2.60.40.10">
    <property type="entry name" value="Immunoglobulins"/>
    <property type="match status" value="1"/>
</dbReference>
<dbReference type="SUPFAM" id="SSF81296">
    <property type="entry name" value="E set domains"/>
    <property type="match status" value="1"/>
</dbReference>
<gene>
    <name evidence="4" type="ORF">CH63R_09267</name>
</gene>
<dbReference type="EMBL" id="LTAN01000006">
    <property type="protein sequence ID" value="OBR07746.1"/>
    <property type="molecule type" value="Genomic_DNA"/>
</dbReference>
<dbReference type="InterPro" id="IPR014756">
    <property type="entry name" value="Ig_E-set"/>
</dbReference>
<dbReference type="Pfam" id="PF16561">
    <property type="entry name" value="AMPK1_CBM"/>
    <property type="match status" value="1"/>
</dbReference>
<dbReference type="GO" id="GO:0019901">
    <property type="term" value="F:protein kinase binding"/>
    <property type="evidence" value="ECO:0007669"/>
    <property type="project" value="TreeGrafter"/>
</dbReference>
<comment type="caution">
    <text evidence="4">The sequence shown here is derived from an EMBL/GenBank/DDBJ whole genome shotgun (WGS) entry which is preliminary data.</text>
</comment>
<evidence type="ECO:0000256" key="1">
    <source>
        <dbReference type="ARBA" id="ARBA00038216"/>
    </source>
</evidence>
<evidence type="ECO:0000313" key="4">
    <source>
        <dbReference type="EMBL" id="OBR07746.1"/>
    </source>
</evidence>
<feature type="region of interest" description="Disordered" evidence="2">
    <location>
        <begin position="432"/>
        <end position="457"/>
    </location>
</feature>
<dbReference type="InterPro" id="IPR032640">
    <property type="entry name" value="AMPK1_CBM"/>
</dbReference>
<accession>A0A1B7Y6V6</accession>
<feature type="region of interest" description="Disordered" evidence="2">
    <location>
        <begin position="537"/>
        <end position="561"/>
    </location>
</feature>
<dbReference type="PANTHER" id="PTHR10343">
    <property type="entry name" value="5'-AMP-ACTIVATED PROTEIN KINASE , BETA SUBUNIT"/>
    <property type="match status" value="1"/>
</dbReference>
<feature type="compositionally biased region" description="Basic and acidic residues" evidence="2">
    <location>
        <begin position="737"/>
        <end position="791"/>
    </location>
</feature>
<dbReference type="PANTHER" id="PTHR10343:SF81">
    <property type="entry name" value="CRUCIFORM DNA-RECOGNIZING PROTEIN 1-RELATED"/>
    <property type="match status" value="1"/>
</dbReference>
<proteinExistence type="inferred from homology"/>
<dbReference type="AlphaFoldDB" id="A0A1B7Y6V6"/>
<feature type="region of interest" description="Disordered" evidence="2">
    <location>
        <begin position="200"/>
        <end position="222"/>
    </location>
</feature>
<dbReference type="KEGG" id="chig:CH63R_09267"/>
<dbReference type="InterPro" id="IPR050827">
    <property type="entry name" value="CRP1_MDG1_kinase"/>
</dbReference>
<feature type="compositionally biased region" description="Basic and acidic residues" evidence="2">
    <location>
        <begin position="537"/>
        <end position="552"/>
    </location>
</feature>
<reference evidence="5" key="1">
    <citation type="journal article" date="2017" name="BMC Genomics">
        <title>Gapless genome assembly of Colletotrichum higginsianum reveals chromosome structure and association of transposable elements with secondary metabolite gene clusters.</title>
        <authorList>
            <person name="Dallery J.-F."/>
            <person name="Lapalu N."/>
            <person name="Zampounis A."/>
            <person name="Pigne S."/>
            <person name="Luyten I."/>
            <person name="Amselem J."/>
            <person name="Wittenberg A.H.J."/>
            <person name="Zhou S."/>
            <person name="de Queiroz M.V."/>
            <person name="Robin G.P."/>
            <person name="Auger A."/>
            <person name="Hainaut M."/>
            <person name="Henrissat B."/>
            <person name="Kim K.-T."/>
            <person name="Lee Y.-H."/>
            <person name="Lespinet O."/>
            <person name="Schwartz D.C."/>
            <person name="Thon M.R."/>
            <person name="O'Connell R.J."/>
        </authorList>
    </citation>
    <scope>NUCLEOTIDE SEQUENCE [LARGE SCALE GENOMIC DNA]</scope>
    <source>
        <strain evidence="5">IMI 349063</strain>
    </source>
</reference>
<feature type="compositionally biased region" description="Basic and acidic residues" evidence="2">
    <location>
        <begin position="261"/>
        <end position="270"/>
    </location>
</feature>
<evidence type="ECO:0000313" key="5">
    <source>
        <dbReference type="Proteomes" id="UP000092177"/>
    </source>
</evidence>
<keyword evidence="5" id="KW-1185">Reference proteome</keyword>
<dbReference type="GO" id="GO:0031588">
    <property type="term" value="C:nucleotide-activated protein kinase complex"/>
    <property type="evidence" value="ECO:0007669"/>
    <property type="project" value="TreeGrafter"/>
</dbReference>
<feature type="domain" description="AMP-activated protein kinase glycogen-binding" evidence="3">
    <location>
        <begin position="5"/>
        <end position="54"/>
    </location>
</feature>
<dbReference type="VEuPathDB" id="FungiDB:CH63R_09267"/>
<feature type="region of interest" description="Disordered" evidence="2">
    <location>
        <begin position="731"/>
        <end position="870"/>
    </location>
</feature>
<dbReference type="CDD" id="cd02859">
    <property type="entry name" value="E_set_AMPKbeta_like_N"/>
    <property type="match status" value="1"/>
</dbReference>
<feature type="compositionally biased region" description="Polar residues" evidence="2">
    <location>
        <begin position="206"/>
        <end position="217"/>
    </location>
</feature>
<name>A0A1B7Y6V6_COLHI</name>
<sequence length="870" mass="91069">MGTYKFTWAHPAEEVYVTGTFDNWTKSEKLDKVGNSFEKTVTLPNASEKIYYKVRGLQFRRFPFPSVPMTIGSSHPDSDSDYQTLRHLRIPLSRRNCVVGRGHGGMEGQMWWAAPNAWESNMRVPIESSDASPSPRQHPCAIQRSLAHSLSSRPLSPRLGERGAVLQGHLVVGTRLGSPHAAHVAFAALFGFLANCGTRGHRRAAGTSSKPPGQTRPSSHRDVPECLAPAGLALLATVAEMPPNNTAYQAGHTRTRAQRAHTREREGKNKKETKRPRGYAIHPQEAPPPGKPGTARLLRLLICLAGLADHTAPQEPDHEGNVNNFLTPEQIVKEDISAATMSTVTPESTTAALAKDVPLEKKDDLPQATPSDIPGGFPITPAANELDKSFGVNPLPAQDVTAEPVTVAPGEPIPPSAKAGDINDQVKLDKEAYEDSSALPGLSKEETTLPAVTSSTIPESSLPIATTDATINSAAPTSTTAALAAEVPIETKKSEVDAPESSLPTAATDVTINSAAPASTTAALAAEVPLEAKKAEVPEVVKESQEKAHAEPEASANPEAVQEKAVVEDELLDKVPTAPSTSEGTSGFGTQKTELAGTVIATAATAGGIAAAAVINAKDSAVEAAAPTVNQVSVAASDAAAQASVAATDAATDAAAQLPEPVKESLPVSVQEAIGGQVKEETREEVAPEVPAVVKEAIVESGKSPEAAANTEAVVEKKEVEAELLKEVKAAPAVGEEAEKPKVEAAKEEVKETKEEVKEGDKSKTEAVKEEAKLAKEEVKDAVTDDSKKETNGVNGAHPATTANGTNGATLATIKEPEAPTTPAKAPSSVPESTTPSHSKAAESPSGTEKKKKNRLSAFIGKLKSKVHSK</sequence>
<dbReference type="GO" id="GO:0005737">
    <property type="term" value="C:cytoplasm"/>
    <property type="evidence" value="ECO:0007669"/>
    <property type="project" value="TreeGrafter"/>
</dbReference>
<dbReference type="InterPro" id="IPR013783">
    <property type="entry name" value="Ig-like_fold"/>
</dbReference>
<dbReference type="RefSeq" id="XP_018156264.1">
    <property type="nucleotide sequence ID" value="XM_018304241.1"/>
</dbReference>
<feature type="compositionally biased region" description="Low complexity" evidence="2">
    <location>
        <begin position="795"/>
        <end position="829"/>
    </location>
</feature>
<dbReference type="GeneID" id="28868348"/>
<dbReference type="OrthoDB" id="5873279at2759"/>
<comment type="similarity">
    <text evidence="1">Belongs to the CRP1/MDG1 family.</text>
</comment>
<protein>
    <recommendedName>
        <fullName evidence="3">AMP-activated protein kinase glycogen-binding domain-containing protein</fullName>
    </recommendedName>
</protein>
<dbReference type="GO" id="GO:0005634">
    <property type="term" value="C:nucleus"/>
    <property type="evidence" value="ECO:0007669"/>
    <property type="project" value="TreeGrafter"/>
</dbReference>
<dbReference type="GO" id="GO:0007165">
    <property type="term" value="P:signal transduction"/>
    <property type="evidence" value="ECO:0007669"/>
    <property type="project" value="TreeGrafter"/>
</dbReference>
<organism evidence="4 5">
    <name type="scientific">Colletotrichum higginsianum (strain IMI 349063)</name>
    <name type="common">Crucifer anthracnose fungus</name>
    <dbReference type="NCBI Taxonomy" id="759273"/>
    <lineage>
        <taxon>Eukaryota</taxon>
        <taxon>Fungi</taxon>
        <taxon>Dikarya</taxon>
        <taxon>Ascomycota</taxon>
        <taxon>Pezizomycotina</taxon>
        <taxon>Sordariomycetes</taxon>
        <taxon>Hypocreomycetidae</taxon>
        <taxon>Glomerellales</taxon>
        <taxon>Glomerellaceae</taxon>
        <taxon>Colletotrichum</taxon>
        <taxon>Colletotrichum destructivum species complex</taxon>
    </lineage>
</organism>
<evidence type="ECO:0000256" key="2">
    <source>
        <dbReference type="SAM" id="MobiDB-lite"/>
    </source>
</evidence>
<dbReference type="Proteomes" id="UP000092177">
    <property type="component" value="Chromosome 6"/>
</dbReference>
<feature type="region of interest" description="Disordered" evidence="2">
    <location>
        <begin position="244"/>
        <end position="291"/>
    </location>
</feature>
<evidence type="ECO:0000259" key="3">
    <source>
        <dbReference type="Pfam" id="PF16561"/>
    </source>
</evidence>